<dbReference type="InterPro" id="IPR040503">
    <property type="entry name" value="TRHO_N"/>
</dbReference>
<evidence type="ECO:0000259" key="2">
    <source>
        <dbReference type="PROSITE" id="PS50206"/>
    </source>
</evidence>
<organism evidence="3 4">
    <name type="scientific">Candidatus Neoehrlichia procyonis str. RAC413</name>
    <dbReference type="NCBI Taxonomy" id="1359163"/>
    <lineage>
        <taxon>Bacteria</taxon>
        <taxon>Pseudomonadati</taxon>
        <taxon>Pseudomonadota</taxon>
        <taxon>Alphaproteobacteria</taxon>
        <taxon>Rickettsiales</taxon>
        <taxon>Anaplasmataceae</taxon>
        <taxon>Candidatus Neoehrlichia</taxon>
    </lineage>
</organism>
<comment type="catalytic activity">
    <reaction evidence="1">
        <text>uridine(34) in tRNA + AH2 + O2 = 5-hydroxyuridine(34) in tRNA + A + H2O</text>
        <dbReference type="Rhea" id="RHEA:64224"/>
        <dbReference type="Rhea" id="RHEA-COMP:11727"/>
        <dbReference type="Rhea" id="RHEA-COMP:13381"/>
        <dbReference type="ChEBI" id="CHEBI:13193"/>
        <dbReference type="ChEBI" id="CHEBI:15377"/>
        <dbReference type="ChEBI" id="CHEBI:15379"/>
        <dbReference type="ChEBI" id="CHEBI:17499"/>
        <dbReference type="ChEBI" id="CHEBI:65315"/>
        <dbReference type="ChEBI" id="CHEBI:136877"/>
    </reaction>
</comment>
<evidence type="ECO:0000313" key="4">
    <source>
        <dbReference type="Proteomes" id="UP000033562"/>
    </source>
</evidence>
<comment type="similarity">
    <text evidence="1">Belongs to the TrhO family.</text>
</comment>
<dbReference type="InterPro" id="IPR036873">
    <property type="entry name" value="Rhodanese-like_dom_sf"/>
</dbReference>
<dbReference type="Gene3D" id="3.30.70.100">
    <property type="match status" value="1"/>
</dbReference>
<dbReference type="PATRIC" id="fig|1359163.3.peg.977"/>
<reference evidence="3 4" key="1">
    <citation type="submission" date="2015-02" db="EMBL/GenBank/DDBJ databases">
        <title>Genome Sequencing of Rickettsiales.</title>
        <authorList>
            <person name="Daugherty S.C."/>
            <person name="Su Q."/>
            <person name="Abolude K."/>
            <person name="Beier-Sexton M."/>
            <person name="Carlyon J.A."/>
            <person name="Carter R."/>
            <person name="Day N.P."/>
            <person name="Dumler S.J."/>
            <person name="Dyachenko V."/>
            <person name="Godinez A."/>
            <person name="Kurtti T.J."/>
            <person name="Lichay M."/>
            <person name="Mullins K.E."/>
            <person name="Ott S."/>
            <person name="Pappas-Brown V."/>
            <person name="Paris D.H."/>
            <person name="Patel P."/>
            <person name="Richards A.L."/>
            <person name="Sadzewicz L."/>
            <person name="Sears K."/>
            <person name="Seidman D."/>
            <person name="Sengamalay N."/>
            <person name="Stenos J."/>
            <person name="Tallon L.J."/>
            <person name="Vincent G."/>
            <person name="Fraser C.M."/>
            <person name="Munderloh U."/>
            <person name="Dunning-Hotopp J.C."/>
        </authorList>
    </citation>
    <scope>NUCLEOTIDE SEQUENCE [LARGE SCALE GENOMIC DNA]</scope>
    <source>
        <strain evidence="3 4">RAC413</strain>
    </source>
</reference>
<comment type="caution">
    <text evidence="3">The sequence shown here is derived from an EMBL/GenBank/DDBJ whole genome shotgun (WGS) entry which is preliminary data.</text>
</comment>
<dbReference type="Proteomes" id="UP000033562">
    <property type="component" value="Unassembled WGS sequence"/>
</dbReference>
<dbReference type="CDD" id="cd01518">
    <property type="entry name" value="RHOD_YceA"/>
    <property type="match status" value="1"/>
</dbReference>
<proteinExistence type="inferred from homology"/>
<dbReference type="Pfam" id="PF17773">
    <property type="entry name" value="UPF0176_N"/>
    <property type="match status" value="1"/>
</dbReference>
<dbReference type="SUPFAM" id="SSF52821">
    <property type="entry name" value="Rhodanese/Cell cycle control phosphatase"/>
    <property type="match status" value="1"/>
</dbReference>
<name>A0A0F3NPE3_9RICK</name>
<comment type="function">
    <text evidence="1">Catalyzes oxygen-dependent 5-hydroxyuridine (ho5U) modification at position 34 in tRNAs.</text>
</comment>
<dbReference type="SMART" id="SM00450">
    <property type="entry name" value="RHOD"/>
    <property type="match status" value="1"/>
</dbReference>
<dbReference type="NCBIfam" id="NF001136">
    <property type="entry name" value="PRK00142.1-4"/>
    <property type="match status" value="1"/>
</dbReference>
<dbReference type="InterPro" id="IPR001763">
    <property type="entry name" value="Rhodanese-like_dom"/>
</dbReference>
<sequence length="278" mass="32092">MGCVIATFYRFVYLSNYYDIQPVLRDFCLYHGIKGTIILAEQGINATISGSDFAINNLFSFLDLDSRFKSIQYHKSYSKEDPFAKMKVRLKKEVVHMGITDLDCSVNGKYISPDDWDDFISEPMVYVIDTRNNYEVKFGKFKNSINPNTSYFREFPRWAELWSIDKAHDIHIAMYCTGGIRCEKSTAFMKNLGFKNVYHLKGGILNYLHSTDNRNKLWTGECFIFDDRIAVNEHLLPSDNIKCVKCSKKVSNKDTQSISRGYVICCECRSNAHRVSIA</sequence>
<keyword evidence="1" id="KW-0819">tRNA processing</keyword>
<keyword evidence="4" id="KW-1185">Reference proteome</keyword>
<feature type="domain" description="Rhodanese" evidence="2">
    <location>
        <begin position="121"/>
        <end position="216"/>
    </location>
</feature>
<dbReference type="AlphaFoldDB" id="A0A0F3NPE3"/>
<dbReference type="PROSITE" id="PS50206">
    <property type="entry name" value="RHODANESE_3"/>
    <property type="match status" value="1"/>
</dbReference>
<gene>
    <name evidence="1" type="primary">trhO</name>
    <name evidence="3" type="ORF">NLO413_1011</name>
</gene>
<dbReference type="InterPro" id="IPR020936">
    <property type="entry name" value="TrhO"/>
</dbReference>
<dbReference type="Gene3D" id="3.40.250.10">
    <property type="entry name" value="Rhodanese-like domain"/>
    <property type="match status" value="1"/>
</dbReference>
<dbReference type="RefSeq" id="WP_045809279.1">
    <property type="nucleotide sequence ID" value="NZ_LANX01000001.1"/>
</dbReference>
<dbReference type="PANTHER" id="PTHR43268">
    <property type="entry name" value="THIOSULFATE SULFURTRANSFERASE/RHODANESE-LIKE DOMAIN-CONTAINING PROTEIN 2"/>
    <property type="match status" value="1"/>
</dbReference>
<dbReference type="GO" id="GO:0006400">
    <property type="term" value="P:tRNA modification"/>
    <property type="evidence" value="ECO:0007669"/>
    <property type="project" value="UniProtKB-UniRule"/>
</dbReference>
<keyword evidence="1" id="KW-0560">Oxidoreductase</keyword>
<dbReference type="EC" id="1.14.-.-" evidence="1"/>
<dbReference type="OrthoDB" id="9778326at2"/>
<protein>
    <recommendedName>
        <fullName evidence="1">tRNA uridine(34) hydroxylase</fullName>
        <ecNumber evidence="1">1.14.-.-</ecNumber>
    </recommendedName>
    <alternativeName>
        <fullName evidence="1">tRNA hydroxylation protein O</fullName>
    </alternativeName>
</protein>
<accession>A0A0F3NPE3</accession>
<dbReference type="HAMAP" id="MF_00469">
    <property type="entry name" value="TrhO"/>
    <property type="match status" value="1"/>
</dbReference>
<evidence type="ECO:0000256" key="1">
    <source>
        <dbReference type="HAMAP-Rule" id="MF_00469"/>
    </source>
</evidence>
<evidence type="ECO:0000313" key="3">
    <source>
        <dbReference type="EMBL" id="KJV69611.1"/>
    </source>
</evidence>
<dbReference type="GO" id="GO:0016705">
    <property type="term" value="F:oxidoreductase activity, acting on paired donors, with incorporation or reduction of molecular oxygen"/>
    <property type="evidence" value="ECO:0007669"/>
    <property type="project" value="UniProtKB-UniRule"/>
</dbReference>
<dbReference type="EMBL" id="LANX01000001">
    <property type="protein sequence ID" value="KJV69611.1"/>
    <property type="molecule type" value="Genomic_DNA"/>
</dbReference>
<dbReference type="PANTHER" id="PTHR43268:SF3">
    <property type="entry name" value="RHODANESE-LIKE DOMAIN-CONTAINING PROTEIN 7-RELATED"/>
    <property type="match status" value="1"/>
</dbReference>
<dbReference type="Pfam" id="PF00581">
    <property type="entry name" value="Rhodanese"/>
    <property type="match status" value="1"/>
</dbReference>